<organism evidence="2 3">
    <name type="scientific">Angiostrongylus cantonensis</name>
    <name type="common">Rat lungworm</name>
    <dbReference type="NCBI Taxonomy" id="6313"/>
    <lineage>
        <taxon>Eukaryota</taxon>
        <taxon>Metazoa</taxon>
        <taxon>Ecdysozoa</taxon>
        <taxon>Nematoda</taxon>
        <taxon>Chromadorea</taxon>
        <taxon>Rhabditida</taxon>
        <taxon>Rhabditina</taxon>
        <taxon>Rhabditomorpha</taxon>
        <taxon>Strongyloidea</taxon>
        <taxon>Metastrongylidae</taxon>
        <taxon>Angiostrongylus</taxon>
    </lineage>
</organism>
<accession>A0A158PA25</accession>
<evidence type="ECO:0000313" key="2">
    <source>
        <dbReference type="Proteomes" id="UP000035642"/>
    </source>
</evidence>
<dbReference type="STRING" id="6313.A0A158PA25"/>
<evidence type="ECO:0000256" key="1">
    <source>
        <dbReference type="SAM" id="Coils"/>
    </source>
</evidence>
<dbReference type="Proteomes" id="UP000035642">
    <property type="component" value="Unassembled WGS sequence"/>
</dbReference>
<keyword evidence="2" id="KW-1185">Reference proteome</keyword>
<protein>
    <submittedName>
        <fullName evidence="3">DUF19 domain-containing protein</fullName>
    </submittedName>
</protein>
<keyword evidence="1" id="KW-0175">Coiled coil</keyword>
<feature type="coiled-coil region" evidence="1">
    <location>
        <begin position="50"/>
        <end position="77"/>
    </location>
</feature>
<dbReference type="WBParaSite" id="ACAC_0000892501-mRNA-1">
    <property type="protein sequence ID" value="ACAC_0000892501-mRNA-1"/>
    <property type="gene ID" value="ACAC_0000892501"/>
</dbReference>
<evidence type="ECO:0000313" key="3">
    <source>
        <dbReference type="WBParaSite" id="ACAC_0000892501-mRNA-1"/>
    </source>
</evidence>
<dbReference type="PANTHER" id="PTHR37431:SF5">
    <property type="entry name" value="PROTEIN CBG06905"/>
    <property type="match status" value="1"/>
</dbReference>
<proteinExistence type="predicted"/>
<dbReference type="AlphaFoldDB" id="A0A158PA25"/>
<reference evidence="3" key="2">
    <citation type="submission" date="2016-04" db="UniProtKB">
        <authorList>
            <consortium name="WormBaseParasite"/>
        </authorList>
    </citation>
    <scope>IDENTIFICATION</scope>
</reference>
<reference evidence="2" key="1">
    <citation type="submission" date="2012-09" db="EMBL/GenBank/DDBJ databases">
        <authorList>
            <person name="Martin A.A."/>
        </authorList>
    </citation>
    <scope>NUCLEOTIDE SEQUENCE</scope>
</reference>
<dbReference type="PANTHER" id="PTHR37431">
    <property type="entry name" value="PROTEIN CBG06927"/>
    <property type="match status" value="1"/>
</dbReference>
<name>A0A158PA25_ANGCA</name>
<sequence>MIKELKINMSDAVNSLYYIYDVCSSSYSKSPFAAVAEKICGKQDEIAKYSDCYQNTLEKSKCRIREAKTECEALEAFNANLDCAIVTMNDVCEVDAQNFVIDLQEIINDMVIERKCLESREKENAAPTIAANKDEFLLETKMTRCTDEQENSALACLVELLEINKQLTQFQHLNFLLEYEKCLHASVFKNQMRCSFASPLNTLARIGLAPICSTDSRPLLSSHRDCLVKLAAQAGETSNCQSGLAGLGNTVNMMMQGIHSEALLCKSFYIIRSTFDCGERAVQQQCDAKALVDLRTLKTQMSQIGEEEGCPHEPPANLDEIIARPVKRPTLPPITRRPGVAPVARPLNTVLPLMPNTPPVIFPSSSSPPPHMPVTCTSEQQKRYVTSRRLILEMDDEALCHPFIIKGFEQCVRPLTAFQPHPLSVIKVPRQIEDACEEFKKFQTCVTDVTCHPLWAKGMTAMFSYACGEGNEQYKKIRQCLRKISAEDIVKECVTKFSRGAPTQACLSANALLTCAIAPIQTECGDETSDWVIKYVTKFATAIDSRCKLASQLPIGKVIGVGCTSEEEAIIDHCAAPLNDIGSRMEELFQGGLQAMIKNVNSLAPVFAGGCNLTGQLTSLICSSIFHHFVAYEFRQCASFLLSGRTPCVISSCMILAGEGICDQPDPTQAIDDNLSCVFAQVQEPSFARCIRSTLSTVKQFTLNSFRNVLPRFIDCTEELVHAKCGDTPIKILRAMSSPDICPVGPAPIVPVNRAKDPQRVGPQKRASFDQCANPFYSHYRMVPIKLLNEMENMDQVRLEMPCMK</sequence>